<evidence type="ECO:0000256" key="9">
    <source>
        <dbReference type="PIRSR" id="PIRSR601952-2"/>
    </source>
</evidence>
<evidence type="ECO:0000256" key="11">
    <source>
        <dbReference type="RuleBase" id="RU003947"/>
    </source>
</evidence>
<evidence type="ECO:0000256" key="3">
    <source>
        <dbReference type="ARBA" id="ARBA00022553"/>
    </source>
</evidence>
<reference evidence="15 16" key="1">
    <citation type="journal article" date="2018" name="Mol. Biol. Evol.">
        <title>Broad Genomic Sampling Reveals a Smut Pathogenic Ancestry of the Fungal Clade Ustilaginomycotina.</title>
        <authorList>
            <person name="Kijpornyongpan T."/>
            <person name="Mondo S.J."/>
            <person name="Barry K."/>
            <person name="Sandor L."/>
            <person name="Lee J."/>
            <person name="Lipzen A."/>
            <person name="Pangilinan J."/>
            <person name="LaButti K."/>
            <person name="Hainaut M."/>
            <person name="Henrissat B."/>
            <person name="Grigoriev I.V."/>
            <person name="Spatafora J.W."/>
            <person name="Aime M.C."/>
        </authorList>
    </citation>
    <scope>NUCLEOTIDE SEQUENCE [LARGE SCALE GENOMIC DNA]</scope>
    <source>
        <strain evidence="15 16">MCA 3882</strain>
    </source>
</reference>
<dbReference type="EMBL" id="KZ819602">
    <property type="protein sequence ID" value="PWN38610.1"/>
    <property type="molecule type" value="Genomic_DNA"/>
</dbReference>
<keyword evidence="3" id="KW-0597">Phosphoprotein</keyword>
<dbReference type="InterPro" id="IPR001952">
    <property type="entry name" value="Alkaline_phosphatase"/>
</dbReference>
<feature type="binding site" evidence="9">
    <location>
        <position position="579"/>
    </location>
    <ligand>
        <name>Zn(2+)</name>
        <dbReference type="ChEBI" id="CHEBI:29105"/>
        <label>2</label>
    </ligand>
</feature>
<dbReference type="Gene3D" id="1.10.60.40">
    <property type="match status" value="1"/>
</dbReference>
<name>A0A316VMS3_9BASI</name>
<dbReference type="InterPro" id="IPR018299">
    <property type="entry name" value="Alkaline_phosphatase_AS"/>
</dbReference>
<dbReference type="CDD" id="cd16012">
    <property type="entry name" value="ALP"/>
    <property type="match status" value="1"/>
</dbReference>
<dbReference type="RefSeq" id="XP_025358912.1">
    <property type="nucleotide sequence ID" value="XM_025501663.1"/>
</dbReference>
<dbReference type="GO" id="GO:0000329">
    <property type="term" value="C:fungal-type vacuole membrane"/>
    <property type="evidence" value="ECO:0007669"/>
    <property type="project" value="TreeGrafter"/>
</dbReference>
<dbReference type="PANTHER" id="PTHR11596">
    <property type="entry name" value="ALKALINE PHOSPHATASE"/>
    <property type="match status" value="1"/>
</dbReference>
<evidence type="ECO:0000256" key="10">
    <source>
        <dbReference type="RuleBase" id="RU003946"/>
    </source>
</evidence>
<feature type="binding site" evidence="9">
    <location>
        <position position="388"/>
    </location>
    <ligand>
        <name>Mg(2+)</name>
        <dbReference type="ChEBI" id="CHEBI:18420"/>
    </ligand>
</feature>
<dbReference type="InterPro" id="IPR017850">
    <property type="entry name" value="Alkaline_phosphatase_core_sf"/>
</dbReference>
<evidence type="ECO:0000256" key="5">
    <source>
        <dbReference type="ARBA" id="ARBA00022801"/>
    </source>
</evidence>
<evidence type="ECO:0000259" key="14">
    <source>
        <dbReference type="Pfam" id="PF11790"/>
    </source>
</evidence>
<feature type="binding site" evidence="9">
    <location>
        <position position="534"/>
    </location>
    <ligand>
        <name>Zn(2+)</name>
        <dbReference type="ChEBI" id="CHEBI:29105"/>
        <label>2</label>
    </ligand>
</feature>
<dbReference type="Proteomes" id="UP000245771">
    <property type="component" value="Unassembled WGS sequence"/>
</dbReference>
<keyword evidence="6 9" id="KW-0862">Zinc</keyword>
<dbReference type="SUPFAM" id="SSF51445">
    <property type="entry name" value="(Trans)glycosidases"/>
    <property type="match status" value="1"/>
</dbReference>
<evidence type="ECO:0000256" key="12">
    <source>
        <dbReference type="SAM" id="MobiDB-lite"/>
    </source>
</evidence>
<evidence type="ECO:0000313" key="15">
    <source>
        <dbReference type="EMBL" id="PWN38610.1"/>
    </source>
</evidence>
<dbReference type="PROSITE" id="PS00123">
    <property type="entry name" value="ALKALINE_PHOSPHATASE"/>
    <property type="match status" value="1"/>
</dbReference>
<feature type="signal peptide" evidence="13">
    <location>
        <begin position="1"/>
        <end position="28"/>
    </location>
</feature>
<keyword evidence="16" id="KW-1185">Reference proteome</keyword>
<keyword evidence="13" id="KW-0732">Signal</keyword>
<evidence type="ECO:0000256" key="7">
    <source>
        <dbReference type="ARBA" id="ARBA00022842"/>
    </source>
</evidence>
<dbReference type="OrthoDB" id="5818554at2759"/>
<dbReference type="EC" id="3.1.3.1" evidence="2 11"/>
<dbReference type="PANTHER" id="PTHR11596:SF5">
    <property type="entry name" value="ALKALINE PHOSPHATASE"/>
    <property type="match status" value="1"/>
</dbReference>
<evidence type="ECO:0000256" key="1">
    <source>
        <dbReference type="ARBA" id="ARBA00005984"/>
    </source>
</evidence>
<feature type="region of interest" description="Disordered" evidence="12">
    <location>
        <begin position="754"/>
        <end position="782"/>
    </location>
</feature>
<feature type="domain" description="Asl1-like glycosyl hydrolase catalytic" evidence="14">
    <location>
        <begin position="32"/>
        <end position="268"/>
    </location>
</feature>
<feature type="chain" id="PRO_5016377440" description="Alkaline phosphatase" evidence="13">
    <location>
        <begin position="29"/>
        <end position="823"/>
    </location>
</feature>
<comment type="similarity">
    <text evidence="1 10">Belongs to the alkaline phosphatase family.</text>
</comment>
<dbReference type="Pfam" id="PF00245">
    <property type="entry name" value="Alk_phosphatase"/>
    <property type="match status" value="1"/>
</dbReference>
<feature type="binding site" evidence="9">
    <location>
        <position position="289"/>
    </location>
    <ligand>
        <name>Zn(2+)</name>
        <dbReference type="ChEBI" id="CHEBI:29105"/>
        <label>2</label>
    </ligand>
</feature>
<keyword evidence="4 9" id="KW-0479">Metal-binding</keyword>
<dbReference type="Pfam" id="PF11790">
    <property type="entry name" value="Glyco_hydro_cc"/>
    <property type="match status" value="1"/>
</dbReference>
<accession>A0A316VMS3</accession>
<proteinExistence type="inferred from homology"/>
<evidence type="ECO:0000256" key="8">
    <source>
        <dbReference type="PIRSR" id="PIRSR601952-1"/>
    </source>
</evidence>
<feature type="binding site" evidence="9">
    <location>
        <position position="390"/>
    </location>
    <ligand>
        <name>Mg(2+)</name>
        <dbReference type="ChEBI" id="CHEBI:18420"/>
    </ligand>
</feature>
<feature type="binding site" evidence="9">
    <location>
        <position position="289"/>
    </location>
    <ligand>
        <name>Mg(2+)</name>
        <dbReference type="ChEBI" id="CHEBI:18420"/>
    </ligand>
</feature>
<dbReference type="STRING" id="1280837.A0A316VMS3"/>
<dbReference type="Gene3D" id="3.40.720.10">
    <property type="entry name" value="Alkaline Phosphatase, subunit A"/>
    <property type="match status" value="1"/>
</dbReference>
<feature type="binding site" evidence="9">
    <location>
        <position position="692"/>
    </location>
    <ligand>
        <name>Zn(2+)</name>
        <dbReference type="ChEBI" id="CHEBI:29105"/>
        <label>2</label>
    </ligand>
</feature>
<dbReference type="InterPro" id="IPR024655">
    <property type="entry name" value="Asl1_glyco_hydro_catalytic"/>
</dbReference>
<evidence type="ECO:0000256" key="2">
    <source>
        <dbReference type="ARBA" id="ARBA00012647"/>
    </source>
</evidence>
<dbReference type="SUPFAM" id="SSF53649">
    <property type="entry name" value="Alkaline phosphatase-like"/>
    <property type="match status" value="1"/>
</dbReference>
<feature type="active site" description="Phosphoserine intermediate" evidence="8">
    <location>
        <position position="337"/>
    </location>
</feature>
<comment type="cofactor">
    <cofactor evidence="9">
        <name>Zn(2+)</name>
        <dbReference type="ChEBI" id="CHEBI:29105"/>
    </cofactor>
    <text evidence="9">Binds 2 Zn(2+) ions.</text>
</comment>
<dbReference type="AlphaFoldDB" id="A0A316VMS3"/>
<comment type="cofactor">
    <cofactor evidence="9">
        <name>Mg(2+)</name>
        <dbReference type="ChEBI" id="CHEBI:18420"/>
    </cofactor>
    <text evidence="9">Binds 1 Mg(2+) ion.</text>
</comment>
<evidence type="ECO:0000313" key="16">
    <source>
        <dbReference type="Proteomes" id="UP000245771"/>
    </source>
</evidence>
<keyword evidence="7 9" id="KW-0460">Magnesium</keyword>
<dbReference type="SMART" id="SM00098">
    <property type="entry name" value="alkPPc"/>
    <property type="match status" value="1"/>
</dbReference>
<gene>
    <name evidence="15" type="ORF">FA14DRAFT_188555</name>
</gene>
<dbReference type="FunCoup" id="A0A316VMS3">
    <property type="interactions" value="102"/>
</dbReference>
<dbReference type="Gene3D" id="3.20.20.80">
    <property type="entry name" value="Glycosidases"/>
    <property type="match status" value="1"/>
</dbReference>
<evidence type="ECO:0000256" key="4">
    <source>
        <dbReference type="ARBA" id="ARBA00022723"/>
    </source>
</evidence>
<organism evidence="15 16">
    <name type="scientific">Meira miltonrushii</name>
    <dbReference type="NCBI Taxonomy" id="1280837"/>
    <lineage>
        <taxon>Eukaryota</taxon>
        <taxon>Fungi</taxon>
        <taxon>Dikarya</taxon>
        <taxon>Basidiomycota</taxon>
        <taxon>Ustilaginomycotina</taxon>
        <taxon>Exobasidiomycetes</taxon>
        <taxon>Exobasidiales</taxon>
        <taxon>Brachybasidiaceae</taxon>
        <taxon>Meira</taxon>
    </lineage>
</organism>
<evidence type="ECO:0000256" key="6">
    <source>
        <dbReference type="ARBA" id="ARBA00022833"/>
    </source>
</evidence>
<dbReference type="PRINTS" id="PR00113">
    <property type="entry name" value="ALKPHPHTASE"/>
</dbReference>
<protein>
    <recommendedName>
        <fullName evidence="2 11">Alkaline phosphatase</fullName>
        <ecNumber evidence="2 11">3.1.3.1</ecNumber>
    </recommendedName>
</protein>
<feature type="binding site" evidence="9">
    <location>
        <position position="530"/>
    </location>
    <ligand>
        <name>Zn(2+)</name>
        <dbReference type="ChEBI" id="CHEBI:29105"/>
        <label>2</label>
    </ligand>
</feature>
<keyword evidence="5 11" id="KW-0378">Hydrolase</keyword>
<feature type="binding site" evidence="9">
    <location>
        <position position="525"/>
    </location>
    <ligand>
        <name>Mg(2+)</name>
        <dbReference type="ChEBI" id="CHEBI:18420"/>
    </ligand>
</feature>
<dbReference type="GO" id="GO:0004035">
    <property type="term" value="F:alkaline phosphatase activity"/>
    <property type="evidence" value="ECO:0007669"/>
    <property type="project" value="UniProtKB-EC"/>
</dbReference>
<evidence type="ECO:0000256" key="13">
    <source>
        <dbReference type="SAM" id="SignalP"/>
    </source>
</evidence>
<feature type="binding site" evidence="9">
    <location>
        <position position="580"/>
    </location>
    <ligand>
        <name>Zn(2+)</name>
        <dbReference type="ChEBI" id="CHEBI:29105"/>
        <label>2</label>
    </ligand>
</feature>
<dbReference type="InterPro" id="IPR017853">
    <property type="entry name" value="GH"/>
</dbReference>
<comment type="catalytic activity">
    <reaction evidence="11">
        <text>a phosphate monoester + H2O = an alcohol + phosphate</text>
        <dbReference type="Rhea" id="RHEA:15017"/>
        <dbReference type="ChEBI" id="CHEBI:15377"/>
        <dbReference type="ChEBI" id="CHEBI:30879"/>
        <dbReference type="ChEBI" id="CHEBI:43474"/>
        <dbReference type="ChEBI" id="CHEBI:67140"/>
        <dbReference type="EC" id="3.1.3.1"/>
    </reaction>
</comment>
<sequence>MLTMRSSFSFITAGLLSILMFRPLPALAAVRGLAWGVNDAWAPTIADKPLITWAYHWQLGPIETLPDKVEYIPMNWGPKYVSEWAERVVEMNCSLPKYILAYNEPDVVSQSNMTPLEAALDYIAELEPYRQMGVQVSSPQIAWNYTWLDAFLTELRSRGSDVDFIAVHYYGSYNSLDYAQSYISQAWSKYKLPIWVTEIGTTNASKGTNAQVRQFMIDFIKWLDLKAYVKRVAWTGCYALNNPPDNYISKYTSMFFPDGQLRRIGKEYASISAKPAKHRKRSVIQLISDGHGPASMTFARSLKQAKDGKPWDTELQLDKYNLGTIRTRSTDSYVTDSAASATAYSCGVKSKNAYIGVDDAKVACGTVLEAAKQKNYNTALVTTSRVTHATPASYAAHIDDRDLENEIAAQELGETVLGRQVDLIWGGGLRHFTPNSTSGSSRTDSRDLVAEAQKAGWDVVLNKTQFDKYQGGKAVKLPSLGLFTKSHMAYEIDRNATMEPSLTEMAIAALTALKQADKPFFIMIEGARIDHAAHNNDPIGHFYDIVEYNNMFEAVVKWIDENESGSPNEPEYIVISTSDHECGGLTLAEQRVEDEVAAYVWYPDVLFGAKHSTEFLSAQFLSWAMNKSDSDQFNYMRDTIIKDNLAVADVQDDEVQRAVDLSKESDSGLSLTIWLASIMNWRAHLGWSTTGHSGVDVLLYAYIKSKKGNLILDQFKGNHENTWIGQWTAKYLNLDLESVTRKLNNGSDVLPGASSANKTTYTGEYHSGTKRVLPNRPSQKRDVGYSHLENTQLFSDYAKRAGEVHERSHSFAARSRIEHRSEL</sequence>
<dbReference type="GeneID" id="37023444"/>
<dbReference type="InParanoid" id="A0A316VMS3"/>
<dbReference type="GO" id="GO:0046872">
    <property type="term" value="F:metal ion binding"/>
    <property type="evidence" value="ECO:0007669"/>
    <property type="project" value="UniProtKB-KW"/>
</dbReference>